<evidence type="ECO:0000259" key="2">
    <source>
        <dbReference type="Pfam" id="PF20209"/>
    </source>
</evidence>
<reference evidence="3" key="1">
    <citation type="submission" date="2018-04" db="EMBL/GenBank/DDBJ databases">
        <title>Whole genome sequencing of Hypsizygus marmoreus.</title>
        <authorList>
            <person name="Choi I.-G."/>
            <person name="Min B."/>
            <person name="Kim J.-G."/>
            <person name="Kim S."/>
            <person name="Oh Y.-L."/>
            <person name="Kong W.-S."/>
            <person name="Park H."/>
            <person name="Jeong J."/>
            <person name="Song E.-S."/>
        </authorList>
    </citation>
    <scope>NUCLEOTIDE SEQUENCE [LARGE SCALE GENOMIC DNA]</scope>
    <source>
        <strain evidence="3">51987-8</strain>
    </source>
</reference>
<accession>A0A369JYV8</accession>
<feature type="domain" description="DUF6570" evidence="2">
    <location>
        <begin position="136"/>
        <end position="250"/>
    </location>
</feature>
<name>A0A369JYV8_HYPMA</name>
<comment type="caution">
    <text evidence="3">The sequence shown here is derived from an EMBL/GenBank/DDBJ whole genome shotgun (WGS) entry which is preliminary data.</text>
</comment>
<proteinExistence type="predicted"/>
<dbReference type="OrthoDB" id="3257061at2759"/>
<dbReference type="Pfam" id="PF20209">
    <property type="entry name" value="DUF6570"/>
    <property type="match status" value="1"/>
</dbReference>
<dbReference type="InParanoid" id="A0A369JYV8"/>
<gene>
    <name evidence="3" type="ORF">Hypma_006697</name>
</gene>
<dbReference type="InterPro" id="IPR046700">
    <property type="entry name" value="DUF6570"/>
</dbReference>
<protein>
    <recommendedName>
        <fullName evidence="2">DUF6570 domain-containing protein</fullName>
    </recommendedName>
</protein>
<feature type="region of interest" description="Disordered" evidence="1">
    <location>
        <begin position="275"/>
        <end position="296"/>
    </location>
</feature>
<organism evidence="3 4">
    <name type="scientific">Hypsizygus marmoreus</name>
    <name type="common">White beech mushroom</name>
    <name type="synonym">Agaricus marmoreus</name>
    <dbReference type="NCBI Taxonomy" id="39966"/>
    <lineage>
        <taxon>Eukaryota</taxon>
        <taxon>Fungi</taxon>
        <taxon>Dikarya</taxon>
        <taxon>Basidiomycota</taxon>
        <taxon>Agaricomycotina</taxon>
        <taxon>Agaricomycetes</taxon>
        <taxon>Agaricomycetidae</taxon>
        <taxon>Agaricales</taxon>
        <taxon>Tricholomatineae</taxon>
        <taxon>Lyophyllaceae</taxon>
        <taxon>Hypsizygus</taxon>
    </lineage>
</organism>
<dbReference type="AlphaFoldDB" id="A0A369JYV8"/>
<dbReference type="EMBL" id="LUEZ02000040">
    <property type="protein sequence ID" value="RDB26420.1"/>
    <property type="molecule type" value="Genomic_DNA"/>
</dbReference>
<dbReference type="Proteomes" id="UP000076154">
    <property type="component" value="Unassembled WGS sequence"/>
</dbReference>
<evidence type="ECO:0000256" key="1">
    <source>
        <dbReference type="SAM" id="MobiDB-lite"/>
    </source>
</evidence>
<sequence>MSLDDFAYDSWLFDNSTHDSWSFGDRTDHWGGDSQNVRTASFWGSRSRITRAVTSLTNNPSCTICDPLSATTDAHVSSGRLAAVPPEYLTQLPSTDGMAIFFDKELTSLCMICTLCVHRINDPLFNDASLLVIDSAQPAELAGLTALEIILVTRRFYTATLFIVDDQSQANLVSILLPARQEGDLYLFALPLTTQHLRDVLQIFRVPSHHHEVFAGNCFRVRRQRVGNALRWLQFNNPHYHDIQIDHQALHDLPIDDQMPGLSLYDFDVHMDRAPPRNIITSPSPTTTETSDGPSVFQQSFPDIAHLLDTGPTPSLTGL</sequence>
<evidence type="ECO:0000313" key="4">
    <source>
        <dbReference type="Proteomes" id="UP000076154"/>
    </source>
</evidence>
<evidence type="ECO:0000313" key="3">
    <source>
        <dbReference type="EMBL" id="RDB26420.1"/>
    </source>
</evidence>
<feature type="compositionally biased region" description="Low complexity" evidence="1">
    <location>
        <begin position="276"/>
        <end position="295"/>
    </location>
</feature>
<keyword evidence="4" id="KW-1185">Reference proteome</keyword>